<dbReference type="AlphaFoldDB" id="J3MXF6"/>
<keyword evidence="9 11" id="KW-0324">Glycolysis</keyword>
<dbReference type="Gene3D" id="3.40.50.460">
    <property type="entry name" value="Phosphofructokinase domain"/>
    <property type="match status" value="1"/>
</dbReference>
<feature type="binding site" evidence="11">
    <location>
        <begin position="319"/>
        <end position="321"/>
    </location>
    <ligand>
        <name>substrate</name>
    </ligand>
</feature>
<dbReference type="eggNOG" id="KOG2440">
    <property type="taxonomic scope" value="Eukaryota"/>
</dbReference>
<comment type="subcellular location">
    <subcellularLocation>
        <location evidence="11">Cytoplasm</location>
    </subcellularLocation>
</comment>
<evidence type="ECO:0000259" key="12">
    <source>
        <dbReference type="Pfam" id="PF00365"/>
    </source>
</evidence>
<comment type="cofactor">
    <cofactor evidence="1 11">
        <name>Mg(2+)</name>
        <dbReference type="ChEBI" id="CHEBI:18420"/>
    </cofactor>
</comment>
<evidence type="ECO:0000256" key="3">
    <source>
        <dbReference type="ARBA" id="ARBA00022679"/>
    </source>
</evidence>
<dbReference type="OMA" id="ADKWNGY"/>
<dbReference type="GO" id="GO:0005737">
    <property type="term" value="C:cytoplasm"/>
    <property type="evidence" value="ECO:0007669"/>
    <property type="project" value="UniProtKB-SubCell"/>
</dbReference>
<comment type="catalytic activity">
    <reaction evidence="10 11">
        <text>beta-D-fructose 6-phosphate + ATP = beta-D-fructose 1,6-bisphosphate + ADP + H(+)</text>
        <dbReference type="Rhea" id="RHEA:16109"/>
        <dbReference type="ChEBI" id="CHEBI:15378"/>
        <dbReference type="ChEBI" id="CHEBI:30616"/>
        <dbReference type="ChEBI" id="CHEBI:32966"/>
        <dbReference type="ChEBI" id="CHEBI:57634"/>
        <dbReference type="ChEBI" id="CHEBI:456216"/>
        <dbReference type="EC" id="2.7.1.11"/>
    </reaction>
</comment>
<evidence type="ECO:0000256" key="1">
    <source>
        <dbReference type="ARBA" id="ARBA00001946"/>
    </source>
</evidence>
<feature type="site" description="Important for substrate specificity; cannot use PPi as phosphoryl donor" evidence="11">
    <location>
        <position position="292"/>
    </location>
</feature>
<evidence type="ECO:0000256" key="10">
    <source>
        <dbReference type="ARBA" id="ARBA00048070"/>
    </source>
</evidence>
<sequence length="549" mass="60835">MAIAFKASANSSTPQQHWLHSTWEQHQHGFTHLNERKSRKGAMVLCVRAVSGKPDLDFSDPSWKQKYQEDWNRRFSLPHITDIYDLKPRLTTFSLKKNRSEAGNLSADMWNGYVNKDDRALLKVIKYASPTSAGAECVDPDCSWVEHWIHRAGPRKEIYYEPEEVKAAIVTCGGLCPGLNDVIRQIVFTLEIYGVKNIVGIQFGYRGFFEKGLKEMPVSMFFHIIRCPGRLIAVLELQFDDNLQLSRKVVENINLSGGSFLGVSRGGAKTSEIVDSIQARRIDMLFVIGGNGSHAGANAIHEECRKRKLKVSVVAVPKTIDNDILFMDKTFGFDTAVEEAQRAINSAYIEARSAYHGIGLVKLMGRSSGFIAMQASLSSGQIDVCLIPEVSFTLDGEHGVMRHLEHLLVKKGFCVVCVAEGAGQDLLQKSNATDASGNVILSDFGVHMQQKIKKHFKDIGVPADVKYIDPTYMVRACRANASDAILCTVLGQNAVHGAFAGFSGITSGICNTHYAFLPITEVITTPKRVNPNSRMWHRCLTSTGQPDFH</sequence>
<dbReference type="InterPro" id="IPR000023">
    <property type="entry name" value="Phosphofructokinase_dom"/>
</dbReference>
<dbReference type="SUPFAM" id="SSF53784">
    <property type="entry name" value="Phosphofructokinase"/>
    <property type="match status" value="1"/>
</dbReference>
<feature type="binding site" evidence="11">
    <location>
        <begin position="472"/>
        <end position="475"/>
    </location>
    <ligand>
        <name>substrate</name>
    </ligand>
</feature>
<dbReference type="NCBIfam" id="NF005301">
    <property type="entry name" value="PRK06830.1"/>
    <property type="match status" value="1"/>
</dbReference>
<evidence type="ECO:0000256" key="2">
    <source>
        <dbReference type="ARBA" id="ARBA00022533"/>
    </source>
</evidence>
<dbReference type="InterPro" id="IPR022953">
    <property type="entry name" value="ATP_PFK"/>
</dbReference>
<evidence type="ECO:0000256" key="9">
    <source>
        <dbReference type="ARBA" id="ARBA00023152"/>
    </source>
</evidence>
<evidence type="ECO:0000256" key="8">
    <source>
        <dbReference type="ARBA" id="ARBA00022842"/>
    </source>
</evidence>
<dbReference type="EC" id="2.7.1.11" evidence="11"/>
<dbReference type="Proteomes" id="UP000006038">
    <property type="component" value="Chromosome 9"/>
</dbReference>
<keyword evidence="3 11" id="KW-0808">Transferase</keyword>
<feature type="binding site" evidence="11">
    <location>
        <position position="291"/>
    </location>
    <ligand>
        <name>Mg(2+)</name>
        <dbReference type="ChEBI" id="CHEBI:18420"/>
        <note>catalytic</note>
    </ligand>
</feature>
<keyword evidence="7 11" id="KW-0067">ATP-binding</keyword>
<feature type="binding site" evidence="11">
    <location>
        <begin position="265"/>
        <end position="266"/>
    </location>
    <ligand>
        <name>ATP</name>
        <dbReference type="ChEBI" id="CHEBI:30616"/>
    </ligand>
</feature>
<dbReference type="HAMAP" id="MF_01981">
    <property type="entry name" value="Phosphofructokinase_II_X"/>
    <property type="match status" value="1"/>
</dbReference>
<comment type="pathway">
    <text evidence="11">Carbohydrate degradation; glycolysis; D-glyceraldehyde 3-phosphate and glycerone phosphate from D-glucose: step 3/4.</text>
</comment>
<comment type="subunit">
    <text evidence="11">Homotetramer.</text>
</comment>
<dbReference type="PRINTS" id="PR00476">
    <property type="entry name" value="PHFRCTKINASE"/>
</dbReference>
<dbReference type="Pfam" id="PF00365">
    <property type="entry name" value="PFK"/>
    <property type="match status" value="1"/>
</dbReference>
<keyword evidence="5 11" id="KW-0547">Nucleotide-binding</keyword>
<feature type="binding site" evidence="11">
    <location>
        <begin position="290"/>
        <end position="293"/>
    </location>
    <ligand>
        <name>ATP</name>
        <dbReference type="ChEBI" id="CHEBI:30616"/>
    </ligand>
</feature>
<reference evidence="13" key="1">
    <citation type="journal article" date="2013" name="Nat. Commun.">
        <title>Whole-genome sequencing of Oryza brachyantha reveals mechanisms underlying Oryza genome evolution.</title>
        <authorList>
            <person name="Chen J."/>
            <person name="Huang Q."/>
            <person name="Gao D."/>
            <person name="Wang J."/>
            <person name="Lang Y."/>
            <person name="Liu T."/>
            <person name="Li B."/>
            <person name="Bai Z."/>
            <person name="Luis Goicoechea J."/>
            <person name="Liang C."/>
            <person name="Chen C."/>
            <person name="Zhang W."/>
            <person name="Sun S."/>
            <person name="Liao Y."/>
            <person name="Zhang X."/>
            <person name="Yang L."/>
            <person name="Song C."/>
            <person name="Wang M."/>
            <person name="Shi J."/>
            <person name="Liu G."/>
            <person name="Liu J."/>
            <person name="Zhou H."/>
            <person name="Zhou W."/>
            <person name="Yu Q."/>
            <person name="An N."/>
            <person name="Chen Y."/>
            <person name="Cai Q."/>
            <person name="Wang B."/>
            <person name="Liu B."/>
            <person name="Min J."/>
            <person name="Huang Y."/>
            <person name="Wu H."/>
            <person name="Li Z."/>
            <person name="Zhang Y."/>
            <person name="Yin Y."/>
            <person name="Song W."/>
            <person name="Jiang J."/>
            <person name="Jackson S.A."/>
            <person name="Wing R.A."/>
            <person name="Wang J."/>
            <person name="Chen M."/>
        </authorList>
    </citation>
    <scope>NUCLEOTIDE SEQUENCE [LARGE SCALE GENOMIC DNA]</scope>
    <source>
        <strain evidence="13">cv. IRGC 101232</strain>
    </source>
</reference>
<dbReference type="GO" id="GO:0005524">
    <property type="term" value="F:ATP binding"/>
    <property type="evidence" value="ECO:0007669"/>
    <property type="project" value="UniProtKB-KW"/>
</dbReference>
<feature type="domain" description="Phosphofructokinase" evidence="12">
    <location>
        <begin position="167"/>
        <end position="496"/>
    </location>
</feature>
<accession>J3MXF6</accession>
<dbReference type="EnsemblPlants" id="OB09G16850.1">
    <property type="protein sequence ID" value="OB09G16850.1"/>
    <property type="gene ID" value="OB09G16850"/>
</dbReference>
<feature type="active site" description="Proton acceptor" evidence="11">
    <location>
        <position position="321"/>
    </location>
</feature>
<dbReference type="InterPro" id="IPR012004">
    <property type="entry name" value="PyroP-dep_PFK_TP0108"/>
</dbReference>
<dbReference type="PANTHER" id="PTHR45770">
    <property type="entry name" value="ATP-DEPENDENT 6-PHOSPHOFRUCTOKINASE 1"/>
    <property type="match status" value="1"/>
</dbReference>
<keyword evidence="2 11" id="KW-0021">Allosteric enzyme</keyword>
<gene>
    <name evidence="11" type="primary">PFK</name>
</gene>
<dbReference type="Gramene" id="OB09G16850.1">
    <property type="protein sequence ID" value="OB09G16850.1"/>
    <property type="gene ID" value="OB09G16850"/>
</dbReference>
<keyword evidence="8 11" id="KW-0460">Magnesium</keyword>
<keyword evidence="4 11" id="KW-0479">Metal-binding</keyword>
<reference evidence="13" key="2">
    <citation type="submission" date="2013-04" db="UniProtKB">
        <authorList>
            <consortium name="EnsemblPlants"/>
        </authorList>
    </citation>
    <scope>IDENTIFICATION</scope>
</reference>
<dbReference type="HOGENOM" id="CLU_020655_7_1_1"/>
<dbReference type="GO" id="GO:0006002">
    <property type="term" value="P:fructose 6-phosphate metabolic process"/>
    <property type="evidence" value="ECO:0007669"/>
    <property type="project" value="InterPro"/>
</dbReference>
<evidence type="ECO:0000256" key="5">
    <source>
        <dbReference type="ARBA" id="ARBA00022741"/>
    </source>
</evidence>
<evidence type="ECO:0000256" key="4">
    <source>
        <dbReference type="ARBA" id="ARBA00022723"/>
    </source>
</evidence>
<proteinExistence type="inferred from homology"/>
<dbReference type="InterPro" id="IPR050929">
    <property type="entry name" value="PFKA"/>
</dbReference>
<evidence type="ECO:0000313" key="14">
    <source>
        <dbReference type="Proteomes" id="UP000006038"/>
    </source>
</evidence>
<dbReference type="GO" id="GO:0046872">
    <property type="term" value="F:metal ion binding"/>
    <property type="evidence" value="ECO:0007669"/>
    <property type="project" value="UniProtKB-KW"/>
</dbReference>
<name>J3MXF6_ORYBR</name>
<organism evidence="13">
    <name type="scientific">Oryza brachyantha</name>
    <name type="common">malo sina</name>
    <dbReference type="NCBI Taxonomy" id="4533"/>
    <lineage>
        <taxon>Eukaryota</taxon>
        <taxon>Viridiplantae</taxon>
        <taxon>Streptophyta</taxon>
        <taxon>Embryophyta</taxon>
        <taxon>Tracheophyta</taxon>
        <taxon>Spermatophyta</taxon>
        <taxon>Magnoliopsida</taxon>
        <taxon>Liliopsida</taxon>
        <taxon>Poales</taxon>
        <taxon>Poaceae</taxon>
        <taxon>BOP clade</taxon>
        <taxon>Oryzoideae</taxon>
        <taxon>Oryzeae</taxon>
        <taxon>Oryzinae</taxon>
        <taxon>Oryza</taxon>
    </lineage>
</organism>
<keyword evidence="14" id="KW-1185">Reference proteome</keyword>
<feature type="binding site" evidence="11">
    <location>
        <position position="174"/>
    </location>
    <ligand>
        <name>ATP</name>
        <dbReference type="ChEBI" id="CHEBI:30616"/>
    </ligand>
</feature>
<dbReference type="InterPro" id="IPR035966">
    <property type="entry name" value="PKF_sf"/>
</dbReference>
<keyword evidence="11" id="KW-0963">Cytoplasm</keyword>
<feature type="binding site" evidence="11">
    <location>
        <begin position="364"/>
        <end position="366"/>
    </location>
    <ligand>
        <name>substrate</name>
    </ligand>
</feature>
<comment type="similarity">
    <text evidence="11">Belongs to the phosphofructokinase type A (PFKA) family. PPi-dependent PFK group II subfamily. Atypical ATP-dependent clade 'X' sub-subfamily.</text>
</comment>
<dbReference type="UniPathway" id="UPA00109">
    <property type="reaction ID" value="UER00182"/>
</dbReference>
<comment type="activity regulation">
    <text evidence="11">Allosterically activated by AMP.</text>
</comment>
<feature type="binding site" evidence="11">
    <location>
        <position position="420"/>
    </location>
    <ligand>
        <name>substrate</name>
    </ligand>
</feature>
<keyword evidence="6 11" id="KW-0418">Kinase</keyword>
<dbReference type="STRING" id="4533.J3MXF6"/>
<dbReference type="Gene3D" id="3.40.50.450">
    <property type="match status" value="1"/>
</dbReference>
<evidence type="ECO:0000313" key="13">
    <source>
        <dbReference type="EnsemblPlants" id="OB09G16850.1"/>
    </source>
</evidence>
<evidence type="ECO:0000256" key="11">
    <source>
        <dbReference type="HAMAP-Rule" id="MF_03186"/>
    </source>
</evidence>
<evidence type="ECO:0000256" key="7">
    <source>
        <dbReference type="ARBA" id="ARBA00022840"/>
    </source>
</evidence>
<dbReference type="GO" id="GO:0003872">
    <property type="term" value="F:6-phosphofructokinase activity"/>
    <property type="evidence" value="ECO:0007669"/>
    <property type="project" value="UniProtKB-UniRule"/>
</dbReference>
<evidence type="ECO:0000256" key="6">
    <source>
        <dbReference type="ARBA" id="ARBA00022777"/>
    </source>
</evidence>
<comment type="function">
    <text evidence="11">Catalyzes the phosphorylation of D-fructose 6-phosphate to fructose 1,6-bisphosphate by ATP, the first committing step of glycolysis.</text>
</comment>
<protein>
    <recommendedName>
        <fullName evidence="11">ATP-dependent 6-phosphofructokinase</fullName>
        <shortName evidence="11">ATP-PFK</shortName>
        <shortName evidence="11">Phosphofructokinase</shortName>
        <ecNumber evidence="11">2.7.1.11</ecNumber>
    </recommendedName>
    <alternativeName>
        <fullName evidence="11">Phosphohexokinase</fullName>
    </alternativeName>
</protein>